<feature type="domain" description="Gfo/Idh/MocA-like oxidoreductase N-terminal" evidence="2">
    <location>
        <begin position="5"/>
        <end position="122"/>
    </location>
</feature>
<dbReference type="OrthoDB" id="25239at2157"/>
<reference evidence="4 7" key="3">
    <citation type="submission" date="2018-07" db="EMBL/GenBank/DDBJ databases">
        <title>Genome sequence of extremly halophilic archaeon Halopelagius longus strain BC12-B1.</title>
        <authorList>
            <person name="Zhang X."/>
        </authorList>
    </citation>
    <scope>NUCLEOTIDE SEQUENCE [LARGE SCALE GENOMIC DNA]</scope>
    <source>
        <strain evidence="4 7">BC12-B1</strain>
    </source>
</reference>
<dbReference type="SUPFAM" id="SSF51735">
    <property type="entry name" value="NAD(P)-binding Rossmann-fold domains"/>
    <property type="match status" value="1"/>
</dbReference>
<dbReference type="PANTHER" id="PTHR43377">
    <property type="entry name" value="BILIVERDIN REDUCTASE A"/>
    <property type="match status" value="1"/>
</dbReference>
<dbReference type="Pfam" id="PF22725">
    <property type="entry name" value="GFO_IDH_MocA_C3"/>
    <property type="match status" value="1"/>
</dbReference>
<evidence type="ECO:0000313" key="4">
    <source>
        <dbReference type="EMBL" id="RDI70922.1"/>
    </source>
</evidence>
<dbReference type="InterPro" id="IPR000683">
    <property type="entry name" value="Gfo/Idh/MocA-like_OxRdtase_N"/>
</dbReference>
<gene>
    <name evidence="4" type="ORF">DWB78_03800</name>
    <name evidence="5" type="ORF">SAMN05216278_1949</name>
</gene>
<dbReference type="InterPro" id="IPR036291">
    <property type="entry name" value="NAD(P)-bd_dom_sf"/>
</dbReference>
<dbReference type="RefSeq" id="WP_092536487.1">
    <property type="nucleotide sequence ID" value="NZ_FNKQ01000002.1"/>
</dbReference>
<evidence type="ECO:0000313" key="6">
    <source>
        <dbReference type="Proteomes" id="UP000199289"/>
    </source>
</evidence>
<dbReference type="SUPFAM" id="SSF55347">
    <property type="entry name" value="Glyceraldehyde-3-phosphate dehydrogenase-like, C-terminal domain"/>
    <property type="match status" value="1"/>
</dbReference>
<dbReference type="PANTHER" id="PTHR43377:SF1">
    <property type="entry name" value="BILIVERDIN REDUCTASE A"/>
    <property type="match status" value="1"/>
</dbReference>
<dbReference type="Gene3D" id="3.40.50.720">
    <property type="entry name" value="NAD(P)-binding Rossmann-like Domain"/>
    <property type="match status" value="1"/>
</dbReference>
<dbReference type="Proteomes" id="UP000199289">
    <property type="component" value="Unassembled WGS sequence"/>
</dbReference>
<dbReference type="Proteomes" id="UP000255421">
    <property type="component" value="Unassembled WGS sequence"/>
</dbReference>
<reference evidence="6" key="1">
    <citation type="submission" date="2016-10" db="EMBL/GenBank/DDBJ databases">
        <authorList>
            <person name="Varghese N."/>
            <person name="Submissions S."/>
        </authorList>
    </citation>
    <scope>NUCLEOTIDE SEQUENCE [LARGE SCALE GENOMIC DNA]</scope>
    <source>
        <strain evidence="6">CGMCC 1.12397</strain>
    </source>
</reference>
<evidence type="ECO:0000313" key="7">
    <source>
        <dbReference type="Proteomes" id="UP000255421"/>
    </source>
</evidence>
<proteinExistence type="predicted"/>
<name>A0A1H1BTV3_9EURY</name>
<dbReference type="Gene3D" id="3.30.360.10">
    <property type="entry name" value="Dihydrodipicolinate Reductase, domain 2"/>
    <property type="match status" value="1"/>
</dbReference>
<evidence type="ECO:0000259" key="3">
    <source>
        <dbReference type="Pfam" id="PF22725"/>
    </source>
</evidence>
<organism evidence="5 6">
    <name type="scientific">Halopelagius longus</name>
    <dbReference type="NCBI Taxonomy" id="1236180"/>
    <lineage>
        <taxon>Archaea</taxon>
        <taxon>Methanobacteriati</taxon>
        <taxon>Methanobacteriota</taxon>
        <taxon>Stenosarchaea group</taxon>
        <taxon>Halobacteria</taxon>
        <taxon>Halobacteriales</taxon>
        <taxon>Haloferacaceae</taxon>
    </lineage>
</organism>
<dbReference type="EMBL" id="FNKQ01000002">
    <property type="protein sequence ID" value="SDQ55331.1"/>
    <property type="molecule type" value="Genomic_DNA"/>
</dbReference>
<sequence length="348" mass="37095">MTHLSVVAIGLGSLGRLESHIANSLGDVEIVGGADPSESARGTFESELHAPAYDSHEELLDATDADAAIISSPHTLHFEHAMSCLERGVHVHLEKPMVTDLDDARTLAREAESRDCVLAVGYQRHFDDRFREIRRVIDEGRIGTPHMATCHLEQVWIDAVGDSWRGNPALSGGGQLYDSGSHLLDSLLWATRSTPVSVAATVDSRGADVDVNSALAVTLERDDGRMTASVGVSGAGQSSPAPGEMLSIWGTEGSVSFDGETIRVTENGTTYEATPEEPSFEDLTERKLGNFFDAIRGDAESLIPPEDAVKVTALTEAAYESADSGRRVEVDASLDGSAEAPAEVVQND</sequence>
<evidence type="ECO:0000259" key="2">
    <source>
        <dbReference type="Pfam" id="PF01408"/>
    </source>
</evidence>
<dbReference type="GO" id="GO:0000166">
    <property type="term" value="F:nucleotide binding"/>
    <property type="evidence" value="ECO:0007669"/>
    <property type="project" value="InterPro"/>
</dbReference>
<accession>A0A1H1BTV3</accession>
<dbReference type="AlphaFoldDB" id="A0A1H1BTV3"/>
<feature type="domain" description="GFO/IDH/MocA-like oxidoreductase" evidence="3">
    <location>
        <begin position="130"/>
        <end position="255"/>
    </location>
</feature>
<dbReference type="InterPro" id="IPR051450">
    <property type="entry name" value="Gfo/Idh/MocA_Oxidoreductases"/>
</dbReference>
<reference evidence="5" key="2">
    <citation type="submission" date="2016-10" db="EMBL/GenBank/DDBJ databases">
        <authorList>
            <person name="de Groot N.N."/>
        </authorList>
    </citation>
    <scope>NUCLEOTIDE SEQUENCE [LARGE SCALE GENOMIC DNA]</scope>
    <source>
        <strain evidence="5">CGMCC 1.12397</strain>
    </source>
</reference>
<dbReference type="InterPro" id="IPR055170">
    <property type="entry name" value="GFO_IDH_MocA-like_dom"/>
</dbReference>
<protein>
    <submittedName>
        <fullName evidence="4">Gfo/Idh/MocA family oxidoreductase</fullName>
    </submittedName>
    <submittedName>
        <fullName evidence="5">Predicted dehydrogenase</fullName>
    </submittedName>
</protein>
<evidence type="ECO:0000256" key="1">
    <source>
        <dbReference type="SAM" id="MobiDB-lite"/>
    </source>
</evidence>
<evidence type="ECO:0000313" key="5">
    <source>
        <dbReference type="EMBL" id="SDQ55331.1"/>
    </source>
</evidence>
<dbReference type="Pfam" id="PF01408">
    <property type="entry name" value="GFO_IDH_MocA"/>
    <property type="match status" value="1"/>
</dbReference>
<feature type="region of interest" description="Disordered" evidence="1">
    <location>
        <begin position="321"/>
        <end position="348"/>
    </location>
</feature>
<keyword evidence="7" id="KW-1185">Reference proteome</keyword>
<dbReference type="EMBL" id="QQST01000001">
    <property type="protein sequence ID" value="RDI70922.1"/>
    <property type="molecule type" value="Genomic_DNA"/>
</dbReference>